<dbReference type="EMBL" id="CP024699">
    <property type="protein sequence ID" value="ATV58281.1"/>
    <property type="molecule type" value="Genomic_DNA"/>
</dbReference>
<accession>A0A2D3NS89</accession>
<dbReference type="Proteomes" id="UP000230056">
    <property type="component" value="Chromosome"/>
</dbReference>
<evidence type="ECO:0000313" key="3">
    <source>
        <dbReference type="Proteomes" id="UP000230056"/>
    </source>
</evidence>
<evidence type="ECO:0000313" key="2">
    <source>
        <dbReference type="EMBL" id="ATV58281.1"/>
    </source>
</evidence>
<feature type="chain" id="PRO_5013622401" evidence="1">
    <location>
        <begin position="21"/>
        <end position="80"/>
    </location>
</feature>
<name>A0A2D3NS89_9FUSO</name>
<feature type="signal peptide" evidence="1">
    <location>
        <begin position="1"/>
        <end position="20"/>
    </location>
</feature>
<evidence type="ECO:0000256" key="1">
    <source>
        <dbReference type="SAM" id="SignalP"/>
    </source>
</evidence>
<keyword evidence="1" id="KW-0732">Signal</keyword>
<gene>
    <name evidence="2" type="ORF">CTM72_00100</name>
</gene>
<protein>
    <submittedName>
        <fullName evidence="2">Uncharacterized protein</fullName>
    </submittedName>
</protein>
<reference evidence="2 3" key="1">
    <citation type="submission" date="2017-11" db="EMBL/GenBank/DDBJ databases">
        <title>Genome sequencing of Fusobacterium periodonticum KCOM 1261.</title>
        <authorList>
            <person name="Kook J.-K."/>
            <person name="Park S.-N."/>
            <person name="Lim Y.K."/>
        </authorList>
    </citation>
    <scope>NUCLEOTIDE SEQUENCE [LARGE SCALE GENOMIC DNA]</scope>
    <source>
        <strain evidence="2 3">KCOM 1261</strain>
    </source>
</reference>
<sequence>MKKLFVFVILLLVVGVSSMAATFYHRPRHMGYMMNGEFQYHNFGMYERTYNRDYCSNNYYSDGYDNGGNRGYCHSGSRWY</sequence>
<dbReference type="RefSeq" id="WP_100024047.1">
    <property type="nucleotide sequence ID" value="NZ_CP024699.1"/>
</dbReference>
<proteinExistence type="predicted"/>
<organism evidence="2 3">
    <name type="scientific">Fusobacterium pseudoperiodonticum</name>
    <dbReference type="NCBI Taxonomy" id="2663009"/>
    <lineage>
        <taxon>Bacteria</taxon>
        <taxon>Fusobacteriati</taxon>
        <taxon>Fusobacteriota</taxon>
        <taxon>Fusobacteriia</taxon>
        <taxon>Fusobacteriales</taxon>
        <taxon>Fusobacteriaceae</taxon>
        <taxon>Fusobacterium</taxon>
    </lineage>
</organism>
<dbReference type="AlphaFoldDB" id="A0A2D3NS89"/>